<keyword evidence="4" id="KW-1185">Reference proteome</keyword>
<feature type="transmembrane region" description="Helical" evidence="1">
    <location>
        <begin position="12"/>
        <end position="34"/>
    </location>
</feature>
<keyword evidence="1" id="KW-0472">Membrane</keyword>
<evidence type="ECO:0000313" key="3">
    <source>
        <dbReference type="EMBL" id="TCJ89335.1"/>
    </source>
</evidence>
<sequence>MDLQQLVTDYGYISVLIGTFLEGETILIIAGFMAHRGYLDLPLVILAAFIGTLIGDQLYFYIGRFKGKAFLEKRPKWQSKVGRVHTLMDKHQTLLILGFRFIYGVRTVTPFILGMSKISPLKYLFLNTCGALLWAIIFGIAGYYFGFTLELLMGKIKKYEIFIIIGMISVSILIWIRYKVKEKKNLKKV</sequence>
<feature type="transmembrane region" description="Helical" evidence="1">
    <location>
        <begin position="41"/>
        <end position="62"/>
    </location>
</feature>
<dbReference type="GO" id="GO:0005886">
    <property type="term" value="C:plasma membrane"/>
    <property type="evidence" value="ECO:0007669"/>
    <property type="project" value="TreeGrafter"/>
</dbReference>
<accession>A0A4V2P9E9</accession>
<feature type="domain" description="VTT" evidence="2">
    <location>
        <begin position="23"/>
        <end position="143"/>
    </location>
</feature>
<dbReference type="PANTHER" id="PTHR42709:SF2">
    <property type="entry name" value="INNER MEMBRANE PROTEIN YOHD"/>
    <property type="match status" value="1"/>
</dbReference>
<dbReference type="InterPro" id="IPR032816">
    <property type="entry name" value="VTT_dom"/>
</dbReference>
<name>A0A4V2P9E9_9GAMM</name>
<dbReference type="AlphaFoldDB" id="A0A4V2P9E9"/>
<dbReference type="PANTHER" id="PTHR42709">
    <property type="entry name" value="ALKALINE PHOSPHATASE LIKE PROTEIN"/>
    <property type="match status" value="1"/>
</dbReference>
<dbReference type="Proteomes" id="UP000294887">
    <property type="component" value="Unassembled WGS sequence"/>
</dbReference>
<organism evidence="3 4">
    <name type="scientific">Cocleimonas flava</name>
    <dbReference type="NCBI Taxonomy" id="634765"/>
    <lineage>
        <taxon>Bacteria</taxon>
        <taxon>Pseudomonadati</taxon>
        <taxon>Pseudomonadota</taxon>
        <taxon>Gammaproteobacteria</taxon>
        <taxon>Thiotrichales</taxon>
        <taxon>Thiotrichaceae</taxon>
        <taxon>Cocleimonas</taxon>
    </lineage>
</organism>
<dbReference type="InterPro" id="IPR051311">
    <property type="entry name" value="DedA_domain"/>
</dbReference>
<proteinExistence type="predicted"/>
<dbReference type="OrthoDB" id="948134at2"/>
<evidence type="ECO:0000259" key="2">
    <source>
        <dbReference type="Pfam" id="PF09335"/>
    </source>
</evidence>
<comment type="caution">
    <text evidence="3">The sequence shown here is derived from an EMBL/GenBank/DDBJ whole genome shotgun (WGS) entry which is preliminary data.</text>
</comment>
<evidence type="ECO:0000313" key="4">
    <source>
        <dbReference type="Proteomes" id="UP000294887"/>
    </source>
</evidence>
<dbReference type="EMBL" id="SMFQ01000002">
    <property type="protein sequence ID" value="TCJ89335.1"/>
    <property type="molecule type" value="Genomic_DNA"/>
</dbReference>
<keyword evidence="1" id="KW-1133">Transmembrane helix</keyword>
<dbReference type="RefSeq" id="WP_131904968.1">
    <property type="nucleotide sequence ID" value="NZ_BAAAFU010000008.1"/>
</dbReference>
<gene>
    <name evidence="3" type="ORF">EV695_1198</name>
</gene>
<evidence type="ECO:0000256" key="1">
    <source>
        <dbReference type="SAM" id="Phobius"/>
    </source>
</evidence>
<reference evidence="3 4" key="1">
    <citation type="submission" date="2019-03" db="EMBL/GenBank/DDBJ databases">
        <title>Genomic Encyclopedia of Type Strains, Phase IV (KMG-IV): sequencing the most valuable type-strain genomes for metagenomic binning, comparative biology and taxonomic classification.</title>
        <authorList>
            <person name="Goeker M."/>
        </authorList>
    </citation>
    <scope>NUCLEOTIDE SEQUENCE [LARGE SCALE GENOMIC DNA]</scope>
    <source>
        <strain evidence="3 4">DSM 24830</strain>
    </source>
</reference>
<feature type="transmembrane region" description="Helical" evidence="1">
    <location>
        <begin position="125"/>
        <end position="147"/>
    </location>
</feature>
<feature type="transmembrane region" description="Helical" evidence="1">
    <location>
        <begin position="159"/>
        <end position="178"/>
    </location>
</feature>
<dbReference type="Pfam" id="PF09335">
    <property type="entry name" value="VTT_dom"/>
    <property type="match status" value="1"/>
</dbReference>
<keyword evidence="1" id="KW-0812">Transmembrane</keyword>
<protein>
    <submittedName>
        <fullName evidence="3">Membrane protein DedA with SNARE-associated domain</fullName>
    </submittedName>
</protein>